<dbReference type="RefSeq" id="WP_038192653.1">
    <property type="nucleotide sequence ID" value="NZ_JRWP01000050.1"/>
</dbReference>
<dbReference type="OrthoDB" id="9794206at2"/>
<dbReference type="GO" id="GO:0015774">
    <property type="term" value="P:polysaccharide transport"/>
    <property type="evidence" value="ECO:0007669"/>
    <property type="project" value="InterPro"/>
</dbReference>
<dbReference type="GO" id="GO:0016874">
    <property type="term" value="F:ligase activity"/>
    <property type="evidence" value="ECO:0007669"/>
    <property type="project" value="UniProtKB-KW"/>
</dbReference>
<name>A0A0A5HSF7_PHOS4</name>
<organism evidence="1 2">
    <name type="scientific">Photobacterium sp. (strain ATCC 43367)</name>
    <dbReference type="NCBI Taxonomy" id="379097"/>
    <lineage>
        <taxon>Bacteria</taxon>
        <taxon>Pseudomonadati</taxon>
        <taxon>Pseudomonadota</taxon>
        <taxon>Gammaproteobacteria</taxon>
        <taxon>Vibrionales</taxon>
        <taxon>Vibrionaceae</taxon>
        <taxon>Vibrio</taxon>
        <taxon>Vibrio oreintalis group</taxon>
    </lineage>
</organism>
<dbReference type="InterPro" id="IPR007833">
    <property type="entry name" value="Capsule_polysaccharide_synth"/>
</dbReference>
<dbReference type="Proteomes" id="UP000030451">
    <property type="component" value="Unassembled WGS sequence"/>
</dbReference>
<dbReference type="AlphaFoldDB" id="A0A0A5HSF7"/>
<accession>A0A0A5HSF7</accession>
<dbReference type="EMBL" id="JRWP01000050">
    <property type="protein sequence ID" value="KGY07245.1"/>
    <property type="molecule type" value="Genomic_DNA"/>
</dbReference>
<sequence>MRTDHTVLSLDPMYSPLHEKIAQLTSVKKYAVTSCVAKRIYLPSFRHFLAVGLIDSVTKEEAKPYQAKVATMQTYHHAYAYKIEGRTLSNEELNYMARFYVALKSFITDKGVSLVLVHNESRWYHSVAVTLCRELGIPYLVTEQGLIRPHTTVIDPQGCNANSKIEFDSDSRSNLASESKLHIFNPTDKHDSIKSMFFFFIFLVIFTLERANYSQTVLRYMHNNYSLRKYTRRIFNKVLRKRRRLFSSCEGAILLLLQLENDSQFLLHSQFYSNQQVIDLLSQLADENGCNLAVKCHPLDEKSYTLSEHAYIVDGEITELSDMASVVFTINSSASIDVLKTKTPLILLGESIYNREGVAQRYNPDEGLSLFNLANLDVSNSKRKLFLSYLRNQYLVRGAGYSFCSECLRYRLEQLLE</sequence>
<dbReference type="GO" id="GO:0000271">
    <property type="term" value="P:polysaccharide biosynthetic process"/>
    <property type="evidence" value="ECO:0007669"/>
    <property type="project" value="InterPro"/>
</dbReference>
<reference evidence="1 2" key="1">
    <citation type="submission" date="2014-10" db="EMBL/GenBank/DDBJ databases">
        <title>Genome sequencing of Vibrio sinaloensis T08.</title>
        <authorList>
            <person name="Chan K.-G."/>
            <person name="Mohamad N.I."/>
        </authorList>
    </citation>
    <scope>NUCLEOTIDE SEQUENCE [LARGE SCALE GENOMIC DNA]</scope>
    <source>
        <strain evidence="1 2">T08</strain>
    </source>
</reference>
<comment type="caution">
    <text evidence="1">The sequence shown here is derived from an EMBL/GenBank/DDBJ whole genome shotgun (WGS) entry which is preliminary data.</text>
</comment>
<gene>
    <name evidence="1" type="ORF">NM06_17890</name>
</gene>
<proteinExistence type="predicted"/>
<keyword evidence="1" id="KW-0436">Ligase</keyword>
<protein>
    <submittedName>
        <fullName evidence="1">Phosphoribosylamine--glycine ligase</fullName>
    </submittedName>
</protein>
<evidence type="ECO:0000313" key="2">
    <source>
        <dbReference type="Proteomes" id="UP000030451"/>
    </source>
</evidence>
<evidence type="ECO:0000313" key="1">
    <source>
        <dbReference type="EMBL" id="KGY07245.1"/>
    </source>
</evidence>
<dbReference type="Pfam" id="PF05159">
    <property type="entry name" value="Capsule_synth"/>
    <property type="match status" value="1"/>
</dbReference>